<dbReference type="eggNOG" id="KOG1584">
    <property type="taxonomic scope" value="Eukaryota"/>
</dbReference>
<reference evidence="5" key="1">
    <citation type="journal article" date="2013" name="Nature">
        <title>Draft genome of the wheat A-genome progenitor Triticum urartu.</title>
        <authorList>
            <person name="Ling H.Q."/>
            <person name="Zhao S."/>
            <person name="Liu D."/>
            <person name="Wang J."/>
            <person name="Sun H."/>
            <person name="Zhang C."/>
            <person name="Fan H."/>
            <person name="Li D."/>
            <person name="Dong L."/>
            <person name="Tao Y."/>
            <person name="Gao C."/>
            <person name="Wu H."/>
            <person name="Li Y."/>
            <person name="Cui Y."/>
            <person name="Guo X."/>
            <person name="Zheng S."/>
            <person name="Wang B."/>
            <person name="Yu K."/>
            <person name="Liang Q."/>
            <person name="Yang W."/>
            <person name="Lou X."/>
            <person name="Chen J."/>
            <person name="Feng M."/>
            <person name="Jian J."/>
            <person name="Zhang X."/>
            <person name="Luo G."/>
            <person name="Jiang Y."/>
            <person name="Liu J."/>
            <person name="Wang Z."/>
            <person name="Sha Y."/>
            <person name="Zhang B."/>
            <person name="Wu H."/>
            <person name="Tang D."/>
            <person name="Shen Q."/>
            <person name="Xue P."/>
            <person name="Zou S."/>
            <person name="Wang X."/>
            <person name="Liu X."/>
            <person name="Wang F."/>
            <person name="Yang Y."/>
            <person name="An X."/>
            <person name="Dong Z."/>
            <person name="Zhang K."/>
            <person name="Zhang X."/>
            <person name="Luo M.C."/>
            <person name="Dvorak J."/>
            <person name="Tong Y."/>
            <person name="Wang J."/>
            <person name="Yang H."/>
            <person name="Li Z."/>
            <person name="Wang D."/>
            <person name="Zhang A."/>
            <person name="Wang J."/>
        </authorList>
    </citation>
    <scope>NUCLEOTIDE SEQUENCE</scope>
</reference>
<dbReference type="InterPro" id="IPR001878">
    <property type="entry name" value="Znf_CCHC"/>
</dbReference>
<dbReference type="SUPFAM" id="SSF57756">
    <property type="entry name" value="Retrovirus zinc finger-like domains"/>
    <property type="match status" value="1"/>
</dbReference>
<dbReference type="InterPro" id="IPR000863">
    <property type="entry name" value="Sulfotransferase_dom"/>
</dbReference>
<evidence type="ECO:0000256" key="3">
    <source>
        <dbReference type="RuleBase" id="RU361155"/>
    </source>
</evidence>
<feature type="region of interest" description="Disordered" evidence="4">
    <location>
        <begin position="307"/>
        <end position="329"/>
    </location>
</feature>
<dbReference type="SUPFAM" id="SSF52540">
    <property type="entry name" value="P-loop containing nucleoside triphosphate hydrolases"/>
    <property type="match status" value="1"/>
</dbReference>
<feature type="compositionally biased region" description="Basic residues" evidence="4">
    <location>
        <begin position="307"/>
        <end position="316"/>
    </location>
</feature>
<dbReference type="EMBL" id="KD112537">
    <property type="protein sequence ID" value="EMS60211.1"/>
    <property type="molecule type" value="Genomic_DNA"/>
</dbReference>
<dbReference type="Gene3D" id="4.10.60.10">
    <property type="entry name" value="Zinc finger, CCHC-type"/>
    <property type="match status" value="1"/>
</dbReference>
<protein>
    <recommendedName>
        <fullName evidence="3">Sulfotransferase</fullName>
        <ecNumber evidence="3">2.8.2.-</ecNumber>
    </recommendedName>
</protein>
<dbReference type="GO" id="GO:0003676">
    <property type="term" value="F:nucleic acid binding"/>
    <property type="evidence" value="ECO:0007669"/>
    <property type="project" value="InterPro"/>
</dbReference>
<dbReference type="Pfam" id="PF00685">
    <property type="entry name" value="Sulfotransfer_1"/>
    <property type="match status" value="1"/>
</dbReference>
<dbReference type="EC" id="2.8.2.-" evidence="3"/>
<dbReference type="GO" id="GO:0008146">
    <property type="term" value="F:sulfotransferase activity"/>
    <property type="evidence" value="ECO:0007669"/>
    <property type="project" value="InterPro"/>
</dbReference>
<sequence length="436" mass="49173">MSSSSLCTLQESGAKINQELYHKFTNMVSSFPCSPALTRHPLYRHDSGWYAPLAPMVSTMVADACFSARPSDIVIATMPKSGTTWIKAMLYSTVHRREHPADGPDHPLNSLGPHECVKLLEYQLYIRNRIPNLDGLPDPRLFAAHAPLVSLPRSVLTMGCKIVYVCRDPKDALISHWNFVNKFRARDGLEALSVETAADFFCDGVTLFGPYWDHVLGYWRAHQAHPQKVLFFRYEEMIGDPAAHVRKLAQFVGRPFCMEEEEAGAVEAIVRLCSFEHMTGLDVAKHGKTELVVSMAENSWFFRRGQGKGKKGKFKTNGKQVATPMKKPKARPKSETECFYCKGNGHWKRNCPKYLADKKDGKVNKSIYDIHVIDVYFTSVHSSPWVFDTGSVAMINNLKQELQNEQRLVEGEVTMCVGSDSNIDKITIAYSLYLQD</sequence>
<dbReference type="AlphaFoldDB" id="M7ZKQ2"/>
<name>M7ZKQ2_TRIUA</name>
<evidence type="ECO:0000256" key="1">
    <source>
        <dbReference type="ARBA" id="ARBA00005771"/>
    </source>
</evidence>
<dbReference type="GO" id="GO:0008270">
    <property type="term" value="F:zinc ion binding"/>
    <property type="evidence" value="ECO:0007669"/>
    <property type="project" value="InterPro"/>
</dbReference>
<evidence type="ECO:0000256" key="2">
    <source>
        <dbReference type="ARBA" id="ARBA00022679"/>
    </source>
</evidence>
<comment type="similarity">
    <text evidence="1 3">Belongs to the sulfotransferase 1 family.</text>
</comment>
<dbReference type="InterPro" id="IPR036875">
    <property type="entry name" value="Znf_CCHC_sf"/>
</dbReference>
<dbReference type="PANTHER" id="PTHR11783">
    <property type="entry name" value="SULFOTRANSFERASE SULT"/>
    <property type="match status" value="1"/>
</dbReference>
<dbReference type="OMA" id="CEMIPND"/>
<gene>
    <name evidence="5" type="ORF">TRIUR3_06854</name>
</gene>
<dbReference type="InterPro" id="IPR027417">
    <property type="entry name" value="P-loop_NTPase"/>
</dbReference>
<dbReference type="PROSITE" id="PS50158">
    <property type="entry name" value="ZF_CCHC"/>
    <property type="match status" value="1"/>
</dbReference>
<dbReference type="Pfam" id="PF00098">
    <property type="entry name" value="zf-CCHC"/>
    <property type="match status" value="1"/>
</dbReference>
<proteinExistence type="inferred from homology"/>
<evidence type="ECO:0000256" key="4">
    <source>
        <dbReference type="SAM" id="MobiDB-lite"/>
    </source>
</evidence>
<evidence type="ECO:0000313" key="5">
    <source>
        <dbReference type="EMBL" id="EMS60211.1"/>
    </source>
</evidence>
<dbReference type="STRING" id="4572.M7ZKQ2"/>
<dbReference type="Gene3D" id="3.40.50.300">
    <property type="entry name" value="P-loop containing nucleotide triphosphate hydrolases"/>
    <property type="match status" value="1"/>
</dbReference>
<accession>M7ZKQ2</accession>
<dbReference type="SMART" id="SM00343">
    <property type="entry name" value="ZnF_C2HC"/>
    <property type="match status" value="1"/>
</dbReference>
<organism evidence="5">
    <name type="scientific">Triticum urartu</name>
    <name type="common">Red wild einkorn</name>
    <name type="synonym">Crithodium urartu</name>
    <dbReference type="NCBI Taxonomy" id="4572"/>
    <lineage>
        <taxon>Eukaryota</taxon>
        <taxon>Viridiplantae</taxon>
        <taxon>Streptophyta</taxon>
        <taxon>Embryophyta</taxon>
        <taxon>Tracheophyta</taxon>
        <taxon>Spermatophyta</taxon>
        <taxon>Magnoliopsida</taxon>
        <taxon>Liliopsida</taxon>
        <taxon>Poales</taxon>
        <taxon>Poaceae</taxon>
        <taxon>BOP clade</taxon>
        <taxon>Pooideae</taxon>
        <taxon>Triticodae</taxon>
        <taxon>Triticeae</taxon>
        <taxon>Triticinae</taxon>
        <taxon>Triticum</taxon>
    </lineage>
</organism>
<keyword evidence="2 3" id="KW-0808">Transferase</keyword>